<evidence type="ECO:0000313" key="2">
    <source>
        <dbReference type="Proteomes" id="UP000249645"/>
    </source>
</evidence>
<accession>A0A2W5GAJ7</accession>
<name>A0A2W5GAJ7_9SPHI</name>
<sequence length="149" mass="17414">MGKKKTEEFDKAYDLFCNTELTQKEICKIVDVSPQQLSKWVKENNWDLDKTASQVTVNQLIREFYHNIALINKTAKDAKRPLDASETDQIIKLTNSINSLKRKFNLSNYHGVLREFLEWEMKVDHEKAKAFAPEMFEFLKQKADELNAA</sequence>
<proteinExistence type="predicted"/>
<evidence type="ECO:0000313" key="1">
    <source>
        <dbReference type="EMBL" id="PZP42586.1"/>
    </source>
</evidence>
<dbReference type="EMBL" id="QFOI01000424">
    <property type="protein sequence ID" value="PZP42586.1"/>
    <property type="molecule type" value="Genomic_DNA"/>
</dbReference>
<organism evidence="1 2">
    <name type="scientific">Pseudopedobacter saltans</name>
    <dbReference type="NCBI Taxonomy" id="151895"/>
    <lineage>
        <taxon>Bacteria</taxon>
        <taxon>Pseudomonadati</taxon>
        <taxon>Bacteroidota</taxon>
        <taxon>Sphingobacteriia</taxon>
        <taxon>Sphingobacteriales</taxon>
        <taxon>Sphingobacteriaceae</taxon>
        <taxon>Pseudopedobacter</taxon>
    </lineage>
</organism>
<dbReference type="Proteomes" id="UP000249645">
    <property type="component" value="Unassembled WGS sequence"/>
</dbReference>
<dbReference type="AlphaFoldDB" id="A0A2W5GAJ7"/>
<reference evidence="1 2" key="1">
    <citation type="submission" date="2017-11" db="EMBL/GenBank/DDBJ databases">
        <title>Infants hospitalized years apart are colonized by the same room-sourced microbial strains.</title>
        <authorList>
            <person name="Brooks B."/>
            <person name="Olm M.R."/>
            <person name="Firek B.A."/>
            <person name="Baker R."/>
            <person name="Thomas B.C."/>
            <person name="Morowitz M.J."/>
            <person name="Banfield J.F."/>
        </authorList>
    </citation>
    <scope>NUCLEOTIDE SEQUENCE [LARGE SCALE GENOMIC DNA]</scope>
    <source>
        <strain evidence="1">S2_009_000_R2_76</strain>
    </source>
</reference>
<protein>
    <recommendedName>
        <fullName evidence="3">DDE transposase family protein</fullName>
    </recommendedName>
</protein>
<evidence type="ECO:0008006" key="3">
    <source>
        <dbReference type="Google" id="ProtNLM"/>
    </source>
</evidence>
<gene>
    <name evidence="1" type="ORF">DI598_16770</name>
</gene>
<comment type="caution">
    <text evidence="1">The sequence shown here is derived from an EMBL/GenBank/DDBJ whole genome shotgun (WGS) entry which is preliminary data.</text>
</comment>